<keyword evidence="2" id="KW-1185">Reference proteome</keyword>
<dbReference type="GO" id="GO:0009236">
    <property type="term" value="P:cobalamin biosynthetic process"/>
    <property type="evidence" value="ECO:0007669"/>
    <property type="project" value="InterPro"/>
</dbReference>
<dbReference type="GO" id="GO:0000166">
    <property type="term" value="F:nucleotide binding"/>
    <property type="evidence" value="ECO:0007669"/>
    <property type="project" value="InterPro"/>
</dbReference>
<evidence type="ECO:0000313" key="1">
    <source>
        <dbReference type="EMBL" id="TCL42294.1"/>
    </source>
</evidence>
<dbReference type="AlphaFoldDB" id="A0A9X8UI88"/>
<proteinExistence type="predicted"/>
<dbReference type="Gene3D" id="3.40.50.300">
    <property type="entry name" value="P-loop containing nucleotide triphosphate hydrolases"/>
    <property type="match status" value="1"/>
</dbReference>
<dbReference type="EMBL" id="SLUK01000011">
    <property type="protein sequence ID" value="TCL42294.1"/>
    <property type="molecule type" value="Genomic_DNA"/>
</dbReference>
<accession>A0A9X8UI88</accession>
<dbReference type="GO" id="GO:0016779">
    <property type="term" value="F:nucleotidyltransferase activity"/>
    <property type="evidence" value="ECO:0007669"/>
    <property type="project" value="UniProtKB-KW"/>
</dbReference>
<keyword evidence="1" id="KW-0808">Transferase</keyword>
<gene>
    <name evidence="1" type="ORF">EDD78_11158</name>
</gene>
<dbReference type="Proteomes" id="UP000294682">
    <property type="component" value="Unassembled WGS sequence"/>
</dbReference>
<dbReference type="GO" id="GO:0043752">
    <property type="term" value="F:adenosylcobinamide kinase activity"/>
    <property type="evidence" value="ECO:0007669"/>
    <property type="project" value="InterPro"/>
</dbReference>
<keyword evidence="1" id="KW-0418">Kinase</keyword>
<dbReference type="SUPFAM" id="SSF52540">
    <property type="entry name" value="P-loop containing nucleoside triphosphate hydrolases"/>
    <property type="match status" value="1"/>
</dbReference>
<dbReference type="InterPro" id="IPR003203">
    <property type="entry name" value="CobU/CobP"/>
</dbReference>
<dbReference type="InterPro" id="IPR027417">
    <property type="entry name" value="P-loop_NTPase"/>
</dbReference>
<dbReference type="Pfam" id="PF02283">
    <property type="entry name" value="CobU"/>
    <property type="match status" value="1"/>
</dbReference>
<dbReference type="RefSeq" id="WP_132085042.1">
    <property type="nucleotide sequence ID" value="NZ_JADNAH010000011.1"/>
</dbReference>
<comment type="caution">
    <text evidence="1">The sequence shown here is derived from an EMBL/GenBank/DDBJ whole genome shotgun (WGS) entry which is preliminary data.</text>
</comment>
<protein>
    <submittedName>
        <fullName evidence="1">Adenosylcobinamide kinase /adenosylcobinamide-phosphate guanylyltransferase</fullName>
    </submittedName>
</protein>
<evidence type="ECO:0000313" key="2">
    <source>
        <dbReference type="Proteomes" id="UP000294682"/>
    </source>
</evidence>
<reference evidence="1 2" key="1">
    <citation type="submission" date="2019-03" db="EMBL/GenBank/DDBJ databases">
        <title>Genomic Encyclopedia of Type Strains, Phase IV (KMG-IV): sequencing the most valuable type-strain genomes for metagenomic binning, comparative biology and taxonomic classification.</title>
        <authorList>
            <person name="Goeker M."/>
        </authorList>
    </citation>
    <scope>NUCLEOTIDE SEQUENCE [LARGE SCALE GENOMIC DNA]</scope>
    <source>
        <strain evidence="1 2">DSM 100433</strain>
    </source>
</reference>
<keyword evidence="1" id="KW-0548">Nucleotidyltransferase</keyword>
<organism evidence="1 2">
    <name type="scientific">Harryflintia acetispora</name>
    <dbReference type="NCBI Taxonomy" id="1849041"/>
    <lineage>
        <taxon>Bacteria</taxon>
        <taxon>Bacillati</taxon>
        <taxon>Bacillota</taxon>
        <taxon>Clostridia</taxon>
        <taxon>Eubacteriales</taxon>
        <taxon>Oscillospiraceae</taxon>
        <taxon>Harryflintia</taxon>
    </lineage>
</organism>
<sequence>MKLIIGGAAQGKRAYVKTAYRIAGSELLDGERCPLLPSRAAALDRLHLLVRRALLAGLDPAVLVLRLVEGNPDIVLICDEIGCGIVPIDPFERRWREETGRLCRTLAARAGRVERVFCGIAQTIKGEA</sequence>
<name>A0A9X8UI88_9FIRM</name>